<name>A0A4C1VA58_EUMVA</name>
<dbReference type="EMBL" id="BGZK01000300">
    <property type="protein sequence ID" value="GBP35167.1"/>
    <property type="molecule type" value="Genomic_DNA"/>
</dbReference>
<organism evidence="2 3">
    <name type="scientific">Eumeta variegata</name>
    <name type="common">Bagworm moth</name>
    <name type="synonym">Eumeta japonica</name>
    <dbReference type="NCBI Taxonomy" id="151549"/>
    <lineage>
        <taxon>Eukaryota</taxon>
        <taxon>Metazoa</taxon>
        <taxon>Ecdysozoa</taxon>
        <taxon>Arthropoda</taxon>
        <taxon>Hexapoda</taxon>
        <taxon>Insecta</taxon>
        <taxon>Pterygota</taxon>
        <taxon>Neoptera</taxon>
        <taxon>Endopterygota</taxon>
        <taxon>Lepidoptera</taxon>
        <taxon>Glossata</taxon>
        <taxon>Ditrysia</taxon>
        <taxon>Tineoidea</taxon>
        <taxon>Psychidae</taxon>
        <taxon>Oiketicinae</taxon>
        <taxon>Eumeta</taxon>
    </lineage>
</organism>
<sequence length="155" mass="17559">MLYIGCGLEPKVDIRVPHPEKNKTSLDLKSRLRRFASYTASIKNSMNNERFHLYALRNDEQSAGLSNLSKMTRARSRRCCNRAASVRAERPGCAGAPSGTKRMDQFDLSQKLIGRFARSQDRTQYHMARKRCPQSTRPPAATPAKEAQEPSDFKN</sequence>
<gene>
    <name evidence="2" type="ORF">EVAR_18292_1</name>
</gene>
<dbReference type="AlphaFoldDB" id="A0A4C1VA58"/>
<comment type="caution">
    <text evidence="2">The sequence shown here is derived from an EMBL/GenBank/DDBJ whole genome shotgun (WGS) entry which is preliminary data.</text>
</comment>
<feature type="region of interest" description="Disordered" evidence="1">
    <location>
        <begin position="117"/>
        <end position="155"/>
    </location>
</feature>
<keyword evidence="3" id="KW-1185">Reference proteome</keyword>
<protein>
    <submittedName>
        <fullName evidence="2">Uncharacterized protein</fullName>
    </submittedName>
</protein>
<dbReference type="Proteomes" id="UP000299102">
    <property type="component" value="Unassembled WGS sequence"/>
</dbReference>
<evidence type="ECO:0000313" key="2">
    <source>
        <dbReference type="EMBL" id="GBP35167.1"/>
    </source>
</evidence>
<accession>A0A4C1VA58</accession>
<evidence type="ECO:0000256" key="1">
    <source>
        <dbReference type="SAM" id="MobiDB-lite"/>
    </source>
</evidence>
<evidence type="ECO:0000313" key="3">
    <source>
        <dbReference type="Proteomes" id="UP000299102"/>
    </source>
</evidence>
<feature type="compositionally biased region" description="Basic and acidic residues" evidence="1">
    <location>
        <begin position="146"/>
        <end position="155"/>
    </location>
</feature>
<reference evidence="2 3" key="1">
    <citation type="journal article" date="2019" name="Commun. Biol.">
        <title>The bagworm genome reveals a unique fibroin gene that provides high tensile strength.</title>
        <authorList>
            <person name="Kono N."/>
            <person name="Nakamura H."/>
            <person name="Ohtoshi R."/>
            <person name="Tomita M."/>
            <person name="Numata K."/>
            <person name="Arakawa K."/>
        </authorList>
    </citation>
    <scope>NUCLEOTIDE SEQUENCE [LARGE SCALE GENOMIC DNA]</scope>
</reference>
<proteinExistence type="predicted"/>